<dbReference type="AlphaFoldDB" id="A0A1F5V8B7"/>
<proteinExistence type="predicted"/>
<reference evidence="1 2" key="1">
    <citation type="journal article" date="2016" name="Nat. Commun.">
        <title>Thousands of microbial genomes shed light on interconnected biogeochemical processes in an aquifer system.</title>
        <authorList>
            <person name="Anantharaman K."/>
            <person name="Brown C.T."/>
            <person name="Hug L.A."/>
            <person name="Sharon I."/>
            <person name="Castelle C.J."/>
            <person name="Probst A.J."/>
            <person name="Thomas B.C."/>
            <person name="Singh A."/>
            <person name="Wilkins M.J."/>
            <person name="Karaoz U."/>
            <person name="Brodie E.L."/>
            <person name="Williams K.H."/>
            <person name="Hubbard S.S."/>
            <person name="Banfield J.F."/>
        </authorList>
    </citation>
    <scope>NUCLEOTIDE SEQUENCE [LARGE SCALE GENOMIC DNA]</scope>
</reference>
<evidence type="ECO:0000313" key="1">
    <source>
        <dbReference type="EMBL" id="OGF59548.1"/>
    </source>
</evidence>
<evidence type="ECO:0000313" key="2">
    <source>
        <dbReference type="Proteomes" id="UP000178943"/>
    </source>
</evidence>
<protein>
    <submittedName>
        <fullName evidence="1">Uncharacterized protein</fullName>
    </submittedName>
</protein>
<dbReference type="STRING" id="1817863.A2Y62_03645"/>
<name>A0A1F5V8B7_9BACT</name>
<comment type="caution">
    <text evidence="1">The sequence shown here is derived from an EMBL/GenBank/DDBJ whole genome shotgun (WGS) entry which is preliminary data.</text>
</comment>
<gene>
    <name evidence="1" type="ORF">A2Y62_03645</name>
</gene>
<dbReference type="Proteomes" id="UP000178943">
    <property type="component" value="Unassembled WGS sequence"/>
</dbReference>
<organism evidence="1 2">
    <name type="scientific">Candidatus Fischerbacteria bacterium RBG_13_37_8</name>
    <dbReference type="NCBI Taxonomy" id="1817863"/>
    <lineage>
        <taxon>Bacteria</taxon>
        <taxon>Candidatus Fischeribacteriota</taxon>
    </lineage>
</organism>
<accession>A0A1F5V8B7</accession>
<dbReference type="EMBL" id="MFGW01000210">
    <property type="protein sequence ID" value="OGF59548.1"/>
    <property type="molecule type" value="Genomic_DNA"/>
</dbReference>
<sequence length="202" mass="23490">MRVYWQHMNKLRSLLIILNMTFLILVAYASIPTCALSQDEISPQENTVTATKESRKSILAEFKKLLQIAKQDVSYEYWSKTNSTLCESDGYPEQLCDWNPEAIWCNKCTIKMQSCRAEFMFHPDLDKGVCTLQQARIVSPFLDDAILTEAAQIIEKILGKGTLVFPNKKNKWDKLIWTWKSSNNEIEVTVWSTFAYRYDVHF</sequence>